<feature type="domain" description="HAT C-terminal dimerisation" evidence="1">
    <location>
        <begin position="47"/>
        <end position="111"/>
    </location>
</feature>
<dbReference type="GO" id="GO:0046983">
    <property type="term" value="F:protein dimerization activity"/>
    <property type="evidence" value="ECO:0007669"/>
    <property type="project" value="InterPro"/>
</dbReference>
<evidence type="ECO:0000313" key="3">
    <source>
        <dbReference type="Proteomes" id="UP000789759"/>
    </source>
</evidence>
<comment type="caution">
    <text evidence="2">The sequence shown here is derived from an EMBL/GenBank/DDBJ whole genome shotgun (WGS) entry which is preliminary data.</text>
</comment>
<dbReference type="Pfam" id="PF05699">
    <property type="entry name" value="Dimer_Tnp_hAT"/>
    <property type="match status" value="1"/>
</dbReference>
<dbReference type="Proteomes" id="UP000789759">
    <property type="component" value="Unassembled WGS sequence"/>
</dbReference>
<feature type="non-terminal residue" evidence="2">
    <location>
        <position position="1"/>
    </location>
</feature>
<dbReference type="InterPro" id="IPR008906">
    <property type="entry name" value="HATC_C_dom"/>
</dbReference>
<accession>A0A9N9PII7</accession>
<keyword evidence="3" id="KW-1185">Reference proteome</keyword>
<dbReference type="EMBL" id="CAJVQA010048419">
    <property type="protein sequence ID" value="CAG8819810.1"/>
    <property type="molecule type" value="Genomic_DNA"/>
</dbReference>
<gene>
    <name evidence="2" type="ORF">CPELLU_LOCUS19580</name>
</gene>
<name>A0A9N9PII7_9GLOM</name>
<organism evidence="2 3">
    <name type="scientific">Cetraspora pellucida</name>
    <dbReference type="NCBI Taxonomy" id="1433469"/>
    <lineage>
        <taxon>Eukaryota</taxon>
        <taxon>Fungi</taxon>
        <taxon>Fungi incertae sedis</taxon>
        <taxon>Mucoromycota</taxon>
        <taxon>Glomeromycotina</taxon>
        <taxon>Glomeromycetes</taxon>
        <taxon>Diversisporales</taxon>
        <taxon>Gigasporaceae</taxon>
        <taxon>Cetraspora</taxon>
    </lineage>
</organism>
<dbReference type="AlphaFoldDB" id="A0A9N9PII7"/>
<proteinExistence type="predicted"/>
<evidence type="ECO:0000259" key="1">
    <source>
        <dbReference type="Pfam" id="PF05699"/>
    </source>
</evidence>
<dbReference type="OrthoDB" id="3062869at2759"/>
<evidence type="ECO:0000313" key="2">
    <source>
        <dbReference type="EMBL" id="CAG8819810.1"/>
    </source>
</evidence>
<sequence>MDHLKATLIEVSGYNNHDAEMAVNDIRKKLITYGAKYFSASSSNYIELELYESELPEDSDNSNEIEKNNKIRLWESLSSRFSILSKMAHDFLSIKPSSVSSEKAFSKAGFTIT</sequence>
<dbReference type="InterPro" id="IPR012337">
    <property type="entry name" value="RNaseH-like_sf"/>
</dbReference>
<reference evidence="2" key="1">
    <citation type="submission" date="2021-06" db="EMBL/GenBank/DDBJ databases">
        <authorList>
            <person name="Kallberg Y."/>
            <person name="Tangrot J."/>
            <person name="Rosling A."/>
        </authorList>
    </citation>
    <scope>NUCLEOTIDE SEQUENCE</scope>
    <source>
        <strain evidence="2">FL966</strain>
    </source>
</reference>
<dbReference type="SUPFAM" id="SSF53098">
    <property type="entry name" value="Ribonuclease H-like"/>
    <property type="match status" value="1"/>
</dbReference>
<protein>
    <submittedName>
        <fullName evidence="2">7345_t:CDS:1</fullName>
    </submittedName>
</protein>